<dbReference type="GO" id="GO:0004694">
    <property type="term" value="F:eukaryotic translation initiation factor 2alpha kinase activity"/>
    <property type="evidence" value="ECO:0007669"/>
    <property type="project" value="TreeGrafter"/>
</dbReference>
<keyword evidence="2 7" id="KW-0547">Nucleotide-binding</keyword>
<gene>
    <name evidence="12" type="ORF">FQN60_015200</name>
</gene>
<evidence type="ECO:0000256" key="9">
    <source>
        <dbReference type="SAM" id="MobiDB-lite"/>
    </source>
</evidence>
<evidence type="ECO:0000313" key="13">
    <source>
        <dbReference type="Proteomes" id="UP000327493"/>
    </source>
</evidence>
<dbReference type="SUPFAM" id="SSF56112">
    <property type="entry name" value="Protein kinase-like (PK-like)"/>
    <property type="match status" value="1"/>
</dbReference>
<feature type="compositionally biased region" description="Polar residues" evidence="9">
    <location>
        <begin position="142"/>
        <end position="156"/>
    </location>
</feature>
<dbReference type="SUPFAM" id="SSF54768">
    <property type="entry name" value="dsRNA-binding domain-like"/>
    <property type="match status" value="1"/>
</dbReference>
<dbReference type="EMBL" id="VOFY01000017">
    <property type="protein sequence ID" value="KAA8583992.1"/>
    <property type="molecule type" value="Genomic_DNA"/>
</dbReference>
<dbReference type="InterPro" id="IPR017441">
    <property type="entry name" value="Protein_kinase_ATP_BS"/>
</dbReference>
<dbReference type="InterPro" id="IPR050339">
    <property type="entry name" value="CC_SR_Kinase"/>
</dbReference>
<evidence type="ECO:0000259" key="11">
    <source>
        <dbReference type="PROSITE" id="PS50137"/>
    </source>
</evidence>
<reference evidence="12 13" key="1">
    <citation type="submission" date="2019-08" db="EMBL/GenBank/DDBJ databases">
        <title>A chromosome-level genome assembly, high-density linkage maps, and genome scans reveal the genomic architecture of hybrid incompatibilities underlying speciation via character displacement in darters (Percidae: Etheostominae).</title>
        <authorList>
            <person name="Moran R.L."/>
            <person name="Catchen J.M."/>
            <person name="Fuller R.C."/>
        </authorList>
    </citation>
    <scope>NUCLEOTIDE SEQUENCE [LARGE SCALE GENOMIC DNA]</scope>
    <source>
        <strain evidence="12">EspeVRDwgs_2016</strain>
        <tissue evidence="12">Muscle</tissue>
    </source>
</reference>
<dbReference type="PROSITE" id="PS50011">
    <property type="entry name" value="PROTEIN_KINASE_DOM"/>
    <property type="match status" value="1"/>
</dbReference>
<dbReference type="SMART" id="SM00220">
    <property type="entry name" value="S_TKc"/>
    <property type="match status" value="1"/>
</dbReference>
<protein>
    <recommendedName>
        <fullName evidence="14">Protein kinase domain-containing protein</fullName>
    </recommendedName>
</protein>
<evidence type="ECO:0000256" key="4">
    <source>
        <dbReference type="ARBA" id="ARBA00022840"/>
    </source>
</evidence>
<keyword evidence="3" id="KW-0418">Kinase</keyword>
<feature type="compositionally biased region" description="Basic and acidic residues" evidence="9">
    <location>
        <begin position="106"/>
        <end position="116"/>
    </location>
</feature>
<dbReference type="InterPro" id="IPR014720">
    <property type="entry name" value="dsRBD_dom"/>
</dbReference>
<dbReference type="GO" id="GO:0003723">
    <property type="term" value="F:RNA binding"/>
    <property type="evidence" value="ECO:0007669"/>
    <property type="project" value="UniProtKB-UniRule"/>
</dbReference>
<feature type="domain" description="Protein kinase" evidence="10">
    <location>
        <begin position="166"/>
        <end position="368"/>
    </location>
</feature>
<feature type="domain" description="DRBM" evidence="11">
    <location>
        <begin position="6"/>
        <end position="72"/>
    </location>
</feature>
<comment type="similarity">
    <text evidence="5">Belongs to the protein kinase superfamily. Ser/Thr protein kinase family. GCN2 subfamily.</text>
</comment>
<evidence type="ECO:0000256" key="8">
    <source>
        <dbReference type="RuleBase" id="RU000304"/>
    </source>
</evidence>
<name>A0A5J5CPR7_9PERO</name>
<evidence type="ECO:0000256" key="2">
    <source>
        <dbReference type="ARBA" id="ARBA00022741"/>
    </source>
</evidence>
<dbReference type="Pfam" id="PF00035">
    <property type="entry name" value="dsrm"/>
    <property type="match status" value="1"/>
</dbReference>
<dbReference type="InterPro" id="IPR008271">
    <property type="entry name" value="Ser/Thr_kinase_AS"/>
</dbReference>
<dbReference type="GO" id="GO:0005737">
    <property type="term" value="C:cytoplasm"/>
    <property type="evidence" value="ECO:0007669"/>
    <property type="project" value="TreeGrafter"/>
</dbReference>
<dbReference type="PROSITE" id="PS00108">
    <property type="entry name" value="PROTEIN_KINASE_ST"/>
    <property type="match status" value="1"/>
</dbReference>
<dbReference type="InterPro" id="IPR011009">
    <property type="entry name" value="Kinase-like_dom_sf"/>
</dbReference>
<dbReference type="PANTHER" id="PTHR11042">
    <property type="entry name" value="EUKARYOTIC TRANSLATION INITIATION FACTOR 2-ALPHA KINASE EIF2-ALPHA KINASE -RELATED"/>
    <property type="match status" value="1"/>
</dbReference>
<dbReference type="GO" id="GO:0005634">
    <property type="term" value="C:nucleus"/>
    <property type="evidence" value="ECO:0007669"/>
    <property type="project" value="TreeGrafter"/>
</dbReference>
<evidence type="ECO:0000256" key="1">
    <source>
        <dbReference type="ARBA" id="ARBA00022679"/>
    </source>
</evidence>
<dbReference type="Gene3D" id="3.30.160.20">
    <property type="match status" value="1"/>
</dbReference>
<dbReference type="Gene3D" id="1.10.510.10">
    <property type="entry name" value="Transferase(Phosphotransferase) domain 1"/>
    <property type="match status" value="1"/>
</dbReference>
<evidence type="ECO:0000256" key="5">
    <source>
        <dbReference type="ARBA" id="ARBA00037982"/>
    </source>
</evidence>
<evidence type="ECO:0008006" key="14">
    <source>
        <dbReference type="Google" id="ProtNLM"/>
    </source>
</evidence>
<dbReference type="SMART" id="SM00358">
    <property type="entry name" value="DSRM"/>
    <property type="match status" value="1"/>
</dbReference>
<keyword evidence="1" id="KW-0808">Transferase</keyword>
<comment type="caution">
    <text evidence="12">The sequence shown here is derived from an EMBL/GenBank/DDBJ whole genome shotgun (WGS) entry which is preliminary data.</text>
</comment>
<keyword evidence="8" id="KW-0723">Serine/threonine-protein kinase</keyword>
<feature type="non-terminal residue" evidence="12">
    <location>
        <position position="368"/>
    </location>
</feature>
<dbReference type="Proteomes" id="UP000327493">
    <property type="component" value="Chromosome 17"/>
</dbReference>
<dbReference type="Pfam" id="PF00069">
    <property type="entry name" value="Pkinase"/>
    <property type="match status" value="1"/>
</dbReference>
<dbReference type="PROSITE" id="PS50137">
    <property type="entry name" value="DS_RBD"/>
    <property type="match status" value="1"/>
</dbReference>
<dbReference type="Gene3D" id="3.30.200.20">
    <property type="entry name" value="Phosphorylase Kinase, domain 1"/>
    <property type="match status" value="1"/>
</dbReference>
<feature type="binding site" evidence="7">
    <location>
        <position position="195"/>
    </location>
    <ligand>
        <name>ATP</name>
        <dbReference type="ChEBI" id="CHEBI:30616"/>
    </ligand>
</feature>
<dbReference type="GO" id="GO:0005524">
    <property type="term" value="F:ATP binding"/>
    <property type="evidence" value="ECO:0007669"/>
    <property type="project" value="UniProtKB-UniRule"/>
</dbReference>
<evidence type="ECO:0000256" key="7">
    <source>
        <dbReference type="PROSITE-ProRule" id="PRU10141"/>
    </source>
</evidence>
<evidence type="ECO:0000259" key="10">
    <source>
        <dbReference type="PROSITE" id="PS50011"/>
    </source>
</evidence>
<keyword evidence="6" id="KW-0694">RNA-binding</keyword>
<sequence>MGKKKNYVLELNKYARRAHWDLKYEDLESEGLRHRFLKRAVVNGQGFPVGVGDSAKKAKQNAAKNALRHLHEKENPIPGVSSWSALSDDDDDDAPVRPSTPPNAPEYHDAKTKSETPSDFVDFTSSSTPAKDQDAVVRKNAKTGNGSNEKTSTQSEISRFESEFDCKAANLLGKGAFGVVFKAKHKLTKMDYAVKIVRFKNVEKALREVIALSNLHHSNIVRYYTCWLEDSGYQGDNAEDTCSSSESSMDYSFRYLYIKMELCDTKTLRVWIEERNTQNVKKPLRASKRVDERFIQLFLQLASGVEYIHSKMLIHRDLKPANIMFGENGEVKIGDFGLVANENNDDAENLLERTGCKGTPSYMAPEQV</sequence>
<organism evidence="12 13">
    <name type="scientific">Etheostoma spectabile</name>
    <name type="common">orangethroat darter</name>
    <dbReference type="NCBI Taxonomy" id="54343"/>
    <lineage>
        <taxon>Eukaryota</taxon>
        <taxon>Metazoa</taxon>
        <taxon>Chordata</taxon>
        <taxon>Craniata</taxon>
        <taxon>Vertebrata</taxon>
        <taxon>Euteleostomi</taxon>
        <taxon>Actinopterygii</taxon>
        <taxon>Neopterygii</taxon>
        <taxon>Teleostei</taxon>
        <taxon>Neoteleostei</taxon>
        <taxon>Acanthomorphata</taxon>
        <taxon>Eupercaria</taxon>
        <taxon>Perciformes</taxon>
        <taxon>Percoidei</taxon>
        <taxon>Percidae</taxon>
        <taxon>Etheostomatinae</taxon>
        <taxon>Etheostoma</taxon>
    </lineage>
</organism>
<evidence type="ECO:0000256" key="6">
    <source>
        <dbReference type="PROSITE-ProRule" id="PRU00266"/>
    </source>
</evidence>
<dbReference type="PROSITE" id="PS00107">
    <property type="entry name" value="PROTEIN_KINASE_ATP"/>
    <property type="match status" value="1"/>
</dbReference>
<dbReference type="PANTHER" id="PTHR11042:SF166">
    <property type="entry name" value="EUKARYOTIC TRANSLATION INITIATION FACTOR 2-ALPHA KINASE 3"/>
    <property type="match status" value="1"/>
</dbReference>
<keyword evidence="4 7" id="KW-0067">ATP-binding</keyword>
<evidence type="ECO:0000256" key="3">
    <source>
        <dbReference type="ARBA" id="ARBA00022777"/>
    </source>
</evidence>
<feature type="region of interest" description="Disordered" evidence="9">
    <location>
        <begin position="71"/>
        <end position="156"/>
    </location>
</feature>
<proteinExistence type="inferred from homology"/>
<accession>A0A5J5CPR7</accession>
<keyword evidence="13" id="KW-1185">Reference proteome</keyword>
<dbReference type="InterPro" id="IPR000719">
    <property type="entry name" value="Prot_kinase_dom"/>
</dbReference>
<dbReference type="AlphaFoldDB" id="A0A5J5CPR7"/>
<evidence type="ECO:0000313" key="12">
    <source>
        <dbReference type="EMBL" id="KAA8583992.1"/>
    </source>
</evidence>